<evidence type="ECO:0000256" key="4">
    <source>
        <dbReference type="ARBA" id="ARBA00022452"/>
    </source>
</evidence>
<evidence type="ECO:0000256" key="3">
    <source>
        <dbReference type="ARBA" id="ARBA00022448"/>
    </source>
</evidence>
<reference evidence="9 10" key="1">
    <citation type="journal article" date="2005" name="Genome Res.">
        <title>Comparative and functional genomic analyses of the pathogenicity of phytopathogen Xanthomonas campestris pv. campestris.</title>
        <authorList>
            <person name="Qian W."/>
            <person name="Jia Y."/>
            <person name="Ren S.X."/>
            <person name="He Y.Q."/>
            <person name="Feng J.X."/>
            <person name="Lu L.F."/>
            <person name="Sun Q."/>
            <person name="Ying G."/>
            <person name="Tang D.J."/>
            <person name="Tang H."/>
            <person name="Wu W."/>
            <person name="Hao P."/>
            <person name="Wang L."/>
            <person name="Jiang B.L."/>
            <person name="Zeng S."/>
            <person name="Gu W.Y."/>
            <person name="Lu G."/>
            <person name="Rong L."/>
            <person name="Tian Y."/>
            <person name="Yao Z."/>
            <person name="Fu G."/>
            <person name="Chen B."/>
            <person name="Fang R."/>
            <person name="Qiang B."/>
            <person name="Chen Z."/>
            <person name="Zhao G.P."/>
            <person name="Tang J.L."/>
            <person name="He C."/>
        </authorList>
    </citation>
    <scope>NUCLEOTIDE SEQUENCE [LARGE SCALE GENOMIC DNA]</scope>
    <source>
        <strain evidence="9 10">8004</strain>
    </source>
</reference>
<organism evidence="9 10">
    <name type="scientific">Xanthomonas campestris pv. campestris (strain 8004)</name>
    <dbReference type="NCBI Taxonomy" id="314565"/>
    <lineage>
        <taxon>Bacteria</taxon>
        <taxon>Pseudomonadati</taxon>
        <taxon>Pseudomonadota</taxon>
        <taxon>Gammaproteobacteria</taxon>
        <taxon>Lysobacterales</taxon>
        <taxon>Lysobacteraceae</taxon>
        <taxon>Xanthomonas</taxon>
    </lineage>
</organism>
<comment type="similarity">
    <text evidence="2">Belongs to the outer membrane factor (OMF) (TC 1.B.17) family.</text>
</comment>
<dbReference type="InterPro" id="IPR010130">
    <property type="entry name" value="T1SS_OMP_TolC"/>
</dbReference>
<dbReference type="RefSeq" id="WP_011038435.1">
    <property type="nucleotide sequence ID" value="NC_007086.1"/>
</dbReference>
<dbReference type="EMBL" id="CP000050">
    <property type="protein sequence ID" value="AAY47903.1"/>
    <property type="molecule type" value="Genomic_DNA"/>
</dbReference>
<name>A0A0H2X4B5_XANC8</name>
<dbReference type="SMR" id="A0A0H2X4B5"/>
<feature type="chain" id="PRO_5002600922" evidence="8">
    <location>
        <begin position="22"/>
        <end position="457"/>
    </location>
</feature>
<evidence type="ECO:0000313" key="10">
    <source>
        <dbReference type="Proteomes" id="UP000000420"/>
    </source>
</evidence>
<protein>
    <submittedName>
        <fullName evidence="9">TolC protein</fullName>
    </submittedName>
</protein>
<dbReference type="FunFam" id="1.20.1600.10:FF:000022">
    <property type="entry name" value="Outer membrane protein RaxC"/>
    <property type="match status" value="1"/>
</dbReference>
<dbReference type="NCBIfam" id="TIGR01844">
    <property type="entry name" value="type_I_sec_TolC"/>
    <property type="match status" value="1"/>
</dbReference>
<evidence type="ECO:0000256" key="2">
    <source>
        <dbReference type="ARBA" id="ARBA00007613"/>
    </source>
</evidence>
<dbReference type="PANTHER" id="PTHR30026">
    <property type="entry name" value="OUTER MEMBRANE PROTEIN TOLC"/>
    <property type="match status" value="1"/>
</dbReference>
<feature type="signal peptide" evidence="8">
    <location>
        <begin position="1"/>
        <end position="21"/>
    </location>
</feature>
<accession>A0A0H2X4B5</accession>
<dbReference type="Pfam" id="PF02321">
    <property type="entry name" value="OEP"/>
    <property type="match status" value="2"/>
</dbReference>
<gene>
    <name evidence="9" type="ordered locus">XC_0828</name>
</gene>
<keyword evidence="5" id="KW-0812">Transmembrane</keyword>
<dbReference type="KEGG" id="xcb:XC_0828"/>
<dbReference type="GO" id="GO:0015562">
    <property type="term" value="F:efflux transmembrane transporter activity"/>
    <property type="evidence" value="ECO:0007669"/>
    <property type="project" value="InterPro"/>
</dbReference>
<dbReference type="AlphaFoldDB" id="A0A0H2X4B5"/>
<dbReference type="Proteomes" id="UP000000420">
    <property type="component" value="Chromosome"/>
</dbReference>
<sequence length="457" mass="49410">MIRRSLVLALAAALFPMAAHATDLLQVYEMARNGDPQLAVAESTRLVNREGQVQARAALLPQLNGAFDYSKAHREIEGQDGRITTSSRSSQIQGSQTIFNWSQFSTLRAQREVAKAADFTLESANNDLITRTSAAYFQVLVGIESLAAAETNEAAAKKQFDYADKRLEVGLAPITDVHEARAQYDQARADTINARNTLKDYYQALTELTGQPVVGLRALPENFRPEVPAAYSNVDQLVASAIADNPALKAQQLQVSAAEASINAARAGHLPTVNLTGSVGRSNSWGTGAAESGVFTTQGRDIDTDSIGISVSIPIFAGGATQSAVRQAISQRDIQQDTYEQQKRALDRNTRNAYQTVVAGISEVEARRLSVVSAQAAYDASQVGLEVGTRTVLDVVQNQRTLFQAQQLYAQARYTFLQNRLLLAQAIGKIDIAELQDVNRLLSVEAEAKLQGSGSLQ</sequence>
<keyword evidence="7" id="KW-0998">Cell outer membrane</keyword>
<evidence type="ECO:0000256" key="6">
    <source>
        <dbReference type="ARBA" id="ARBA00023136"/>
    </source>
</evidence>
<evidence type="ECO:0000256" key="5">
    <source>
        <dbReference type="ARBA" id="ARBA00022692"/>
    </source>
</evidence>
<dbReference type="GO" id="GO:0015288">
    <property type="term" value="F:porin activity"/>
    <property type="evidence" value="ECO:0007669"/>
    <property type="project" value="TreeGrafter"/>
</dbReference>
<keyword evidence="3" id="KW-0813">Transport</keyword>
<evidence type="ECO:0000256" key="1">
    <source>
        <dbReference type="ARBA" id="ARBA00004442"/>
    </source>
</evidence>
<dbReference type="GO" id="GO:0009279">
    <property type="term" value="C:cell outer membrane"/>
    <property type="evidence" value="ECO:0007669"/>
    <property type="project" value="UniProtKB-SubCell"/>
</dbReference>
<comment type="subcellular location">
    <subcellularLocation>
        <location evidence="1">Cell outer membrane</location>
    </subcellularLocation>
</comment>
<evidence type="ECO:0000256" key="7">
    <source>
        <dbReference type="ARBA" id="ARBA00023237"/>
    </source>
</evidence>
<dbReference type="GO" id="GO:1990281">
    <property type="term" value="C:efflux pump complex"/>
    <property type="evidence" value="ECO:0007669"/>
    <property type="project" value="TreeGrafter"/>
</dbReference>
<dbReference type="InterPro" id="IPR003423">
    <property type="entry name" value="OMP_efflux"/>
</dbReference>
<dbReference type="Gene3D" id="1.20.1600.10">
    <property type="entry name" value="Outer membrane efflux proteins (OEP)"/>
    <property type="match status" value="1"/>
</dbReference>
<keyword evidence="6" id="KW-0472">Membrane</keyword>
<evidence type="ECO:0000313" key="9">
    <source>
        <dbReference type="EMBL" id="AAY47903.1"/>
    </source>
</evidence>
<keyword evidence="4" id="KW-1134">Transmembrane beta strand</keyword>
<proteinExistence type="inferred from homology"/>
<dbReference type="PANTHER" id="PTHR30026:SF20">
    <property type="entry name" value="OUTER MEMBRANE PROTEIN TOLC"/>
    <property type="match status" value="1"/>
</dbReference>
<evidence type="ECO:0000256" key="8">
    <source>
        <dbReference type="SAM" id="SignalP"/>
    </source>
</evidence>
<dbReference type="HOGENOM" id="CLU_012817_0_2_6"/>
<keyword evidence="8" id="KW-0732">Signal</keyword>
<dbReference type="InterPro" id="IPR051906">
    <property type="entry name" value="TolC-like"/>
</dbReference>
<dbReference type="SUPFAM" id="SSF56954">
    <property type="entry name" value="Outer membrane efflux proteins (OEP)"/>
    <property type="match status" value="1"/>
</dbReference>